<evidence type="ECO:0000256" key="2">
    <source>
        <dbReference type="ARBA" id="ARBA00006604"/>
    </source>
</evidence>
<dbReference type="HAMAP" id="MF_00473">
    <property type="entry name" value="G6P_isomerase"/>
    <property type="match status" value="1"/>
</dbReference>
<evidence type="ECO:0000256" key="8">
    <source>
        <dbReference type="RuleBase" id="RU000612"/>
    </source>
</evidence>
<keyword evidence="4 7" id="KW-0324">Glycolysis</keyword>
<dbReference type="GO" id="GO:0048029">
    <property type="term" value="F:monosaccharide binding"/>
    <property type="evidence" value="ECO:0007669"/>
    <property type="project" value="TreeGrafter"/>
</dbReference>
<dbReference type="CDD" id="cd05016">
    <property type="entry name" value="SIS_PGI_2"/>
    <property type="match status" value="1"/>
</dbReference>
<protein>
    <recommendedName>
        <fullName evidence="7">Glucose-6-phosphate isomerase</fullName>
        <shortName evidence="7">GPI</shortName>
        <ecNumber evidence="7">5.3.1.9</ecNumber>
    </recommendedName>
    <alternativeName>
        <fullName evidence="7">Phosphoglucose isomerase</fullName>
        <shortName evidence="7">PGI</shortName>
    </alternativeName>
    <alternativeName>
        <fullName evidence="7">Phosphohexose isomerase</fullName>
        <shortName evidence="7">PHI</shortName>
    </alternativeName>
</protein>
<evidence type="ECO:0000313" key="9">
    <source>
        <dbReference type="EMBL" id="QEQ95997.1"/>
    </source>
</evidence>
<dbReference type="Gene3D" id="3.40.50.10490">
    <property type="entry name" value="Glucose-6-phosphate isomerase like protein, domain 1"/>
    <property type="match status" value="2"/>
</dbReference>
<dbReference type="GO" id="GO:0097367">
    <property type="term" value="F:carbohydrate derivative binding"/>
    <property type="evidence" value="ECO:0007669"/>
    <property type="project" value="InterPro"/>
</dbReference>
<dbReference type="Pfam" id="PF00342">
    <property type="entry name" value="PGI"/>
    <property type="match status" value="1"/>
</dbReference>
<dbReference type="InterPro" id="IPR023096">
    <property type="entry name" value="G6P_Isomerase_C"/>
</dbReference>
<evidence type="ECO:0000256" key="7">
    <source>
        <dbReference type="HAMAP-Rule" id="MF_00473"/>
    </source>
</evidence>
<evidence type="ECO:0000313" key="10">
    <source>
        <dbReference type="Proteomes" id="UP000324760"/>
    </source>
</evidence>
<dbReference type="NCBIfam" id="NF001211">
    <property type="entry name" value="PRK00179.1"/>
    <property type="match status" value="1"/>
</dbReference>
<dbReference type="EMBL" id="CP043869">
    <property type="protein sequence ID" value="QEQ95997.1"/>
    <property type="molecule type" value="Genomic_DNA"/>
</dbReference>
<dbReference type="UniPathway" id="UPA00138"/>
<dbReference type="InterPro" id="IPR046348">
    <property type="entry name" value="SIS_dom_sf"/>
</dbReference>
<evidence type="ECO:0000256" key="1">
    <source>
        <dbReference type="ARBA" id="ARBA00004926"/>
    </source>
</evidence>
<dbReference type="GO" id="GO:0051156">
    <property type="term" value="P:glucose 6-phosphate metabolic process"/>
    <property type="evidence" value="ECO:0007669"/>
    <property type="project" value="TreeGrafter"/>
</dbReference>
<keyword evidence="7" id="KW-0963">Cytoplasm</keyword>
<organism evidence="9 10">
    <name type="scientific">Neptunomonas concharum</name>
    <dbReference type="NCBI Taxonomy" id="1031538"/>
    <lineage>
        <taxon>Bacteria</taxon>
        <taxon>Pseudomonadati</taxon>
        <taxon>Pseudomonadota</taxon>
        <taxon>Gammaproteobacteria</taxon>
        <taxon>Oceanospirillales</taxon>
        <taxon>Oceanospirillaceae</taxon>
        <taxon>Neptunomonas</taxon>
    </lineage>
</organism>
<comment type="catalytic activity">
    <reaction evidence="6 7 8">
        <text>alpha-D-glucose 6-phosphate = beta-D-fructose 6-phosphate</text>
        <dbReference type="Rhea" id="RHEA:11816"/>
        <dbReference type="ChEBI" id="CHEBI:57634"/>
        <dbReference type="ChEBI" id="CHEBI:58225"/>
        <dbReference type="EC" id="5.3.1.9"/>
    </reaction>
</comment>
<dbReference type="AlphaFoldDB" id="A0A5P1R8T3"/>
<dbReference type="InterPro" id="IPR035482">
    <property type="entry name" value="SIS_PGI_2"/>
</dbReference>
<dbReference type="EC" id="5.3.1.9" evidence="7"/>
<dbReference type="PANTHER" id="PTHR11469:SF1">
    <property type="entry name" value="GLUCOSE-6-PHOSPHATE ISOMERASE"/>
    <property type="match status" value="1"/>
</dbReference>
<evidence type="ECO:0000256" key="4">
    <source>
        <dbReference type="ARBA" id="ARBA00023152"/>
    </source>
</evidence>
<dbReference type="KEGG" id="ncu:F0U83_04345"/>
<dbReference type="OrthoDB" id="140919at2"/>
<dbReference type="CDD" id="cd05015">
    <property type="entry name" value="SIS_PGI_1"/>
    <property type="match status" value="1"/>
</dbReference>
<dbReference type="GO" id="GO:0004347">
    <property type="term" value="F:glucose-6-phosphate isomerase activity"/>
    <property type="evidence" value="ECO:0007669"/>
    <property type="project" value="UniProtKB-UniRule"/>
</dbReference>
<keyword evidence="10" id="KW-1185">Reference proteome</keyword>
<dbReference type="SUPFAM" id="SSF53697">
    <property type="entry name" value="SIS domain"/>
    <property type="match status" value="1"/>
</dbReference>
<dbReference type="Proteomes" id="UP000324760">
    <property type="component" value="Chromosome"/>
</dbReference>
<reference evidence="9 10" key="1">
    <citation type="journal article" date="2019" name="Biochem. Eng. J.">
        <title>Metabolic engineering of the marine bacteria Neptunomonas concharum for the production of acetoin and meso-2,3-butanediol from acetate.</title>
        <authorList>
            <person name="Li W."/>
            <person name="Pu N."/>
            <person name="Liu C.-X."/>
            <person name="Yuan Q.-P."/>
            <person name="Li Z.-J."/>
        </authorList>
    </citation>
    <scope>NUCLEOTIDE SEQUENCE [LARGE SCALE GENOMIC DNA]</scope>
    <source>
        <strain evidence="9 10">JCM17730</strain>
    </source>
</reference>
<evidence type="ECO:0000256" key="6">
    <source>
        <dbReference type="ARBA" id="ARBA00029321"/>
    </source>
</evidence>
<gene>
    <name evidence="7" type="primary">pgi</name>
    <name evidence="9" type="ORF">F0U83_04345</name>
</gene>
<dbReference type="UniPathway" id="UPA00109">
    <property type="reaction ID" value="UER00181"/>
</dbReference>
<feature type="active site" evidence="7">
    <location>
        <position position="508"/>
    </location>
</feature>
<dbReference type="PRINTS" id="PR00662">
    <property type="entry name" value="G6PISOMERASE"/>
</dbReference>
<dbReference type="GO" id="GO:0006096">
    <property type="term" value="P:glycolytic process"/>
    <property type="evidence" value="ECO:0007669"/>
    <property type="project" value="UniProtKB-UniRule"/>
</dbReference>
<keyword evidence="5 7" id="KW-0413">Isomerase</keyword>
<evidence type="ECO:0000256" key="5">
    <source>
        <dbReference type="ARBA" id="ARBA00023235"/>
    </source>
</evidence>
<comment type="pathway">
    <text evidence="7">Carbohydrate biosynthesis; gluconeogenesis.</text>
</comment>
<feature type="active site" evidence="7">
    <location>
        <position position="388"/>
    </location>
</feature>
<feature type="active site" description="Proton donor" evidence="7">
    <location>
        <position position="357"/>
    </location>
</feature>
<dbReference type="InterPro" id="IPR018189">
    <property type="entry name" value="Phosphoglucose_isomerase_CS"/>
</dbReference>
<dbReference type="PANTHER" id="PTHR11469">
    <property type="entry name" value="GLUCOSE-6-PHOSPHATE ISOMERASE"/>
    <property type="match status" value="1"/>
</dbReference>
<comment type="pathway">
    <text evidence="1 7 8">Carbohydrate degradation; glycolysis; D-glyceraldehyde 3-phosphate and glycerone phosphate from D-glucose: step 2/4.</text>
</comment>
<comment type="subcellular location">
    <subcellularLocation>
        <location evidence="7">Cytoplasm</location>
    </subcellularLocation>
</comment>
<dbReference type="PROSITE" id="PS00174">
    <property type="entry name" value="P_GLUCOSE_ISOMERASE_2"/>
    <property type="match status" value="1"/>
</dbReference>
<name>A0A5P1R8T3_9GAMM</name>
<proteinExistence type="inferred from homology"/>
<comment type="similarity">
    <text evidence="2 7 8">Belongs to the GPI family.</text>
</comment>
<dbReference type="GO" id="GO:0006094">
    <property type="term" value="P:gluconeogenesis"/>
    <property type="evidence" value="ECO:0007669"/>
    <property type="project" value="UniProtKB-UniRule"/>
</dbReference>
<evidence type="ECO:0000256" key="3">
    <source>
        <dbReference type="ARBA" id="ARBA00022432"/>
    </source>
</evidence>
<comment type="function">
    <text evidence="7">Catalyzes the reversible isomerization of glucose-6-phosphate to fructose-6-phosphate.</text>
</comment>
<accession>A0A5P1R8T3</accession>
<dbReference type="PROSITE" id="PS51463">
    <property type="entry name" value="P_GLUCOSE_ISOMERASE_3"/>
    <property type="match status" value="1"/>
</dbReference>
<dbReference type="GO" id="GO:0005829">
    <property type="term" value="C:cytosol"/>
    <property type="evidence" value="ECO:0007669"/>
    <property type="project" value="TreeGrafter"/>
</dbReference>
<sequence length="545" mass="61331">MHPTQQPGWIALSSHAKALKETHLRDLFSQDGQRFERFSVKHDELMLDFSKQRITTETIQHLKALANDCQLKLWIEKLFCGEKINTSEDRPALHTALRQPADKALYLEGHNIIADVQENLEHMAEIVERIHAGQWRGYSGQPIDTIVNIGVGGSDLGPMMACRALSDFQPLISNPLTMHFVSSMDGSQLADLLDNLKPETTLFIISSKSFTTIDTLSNANTAREWLKKASGVRDELLNRRHFIGVSANQEKMSQWGITPKSQLNFWDWTGGRYSMWSAIGLPIALKIGMHGFKDMLSGAHSMDEHFLHAPFEENVPTLLGMIGIWNINFLNIHAHAILPYDGRLKHLPAYLEQLEMESNGKSTTRQGEKTDYHTCPILWGEIGPNAQHAFYQLLHQGTESVMCDFIAPARRYHDTGNSELQQQHTLTLANCLAQARILALGDSVLDNSTSAPRHMRYHGNQPSTTVLVDELTPYSFGQLIALYEHKVFVQSVIWDINPFDQWGVELGKKMATNLLQPLNDPLAEANFDSSTDGLLNTIHRLQGKS</sequence>
<dbReference type="Gene3D" id="1.10.1390.10">
    <property type="match status" value="1"/>
</dbReference>
<keyword evidence="3 7" id="KW-0312">Gluconeogenesis</keyword>
<dbReference type="InterPro" id="IPR035476">
    <property type="entry name" value="SIS_PGI_1"/>
</dbReference>
<dbReference type="RefSeq" id="WP_138988926.1">
    <property type="nucleotide sequence ID" value="NZ_CP043869.1"/>
</dbReference>
<dbReference type="InterPro" id="IPR001672">
    <property type="entry name" value="G6P_Isomerase"/>
</dbReference>